<dbReference type="PRINTS" id="PR00205">
    <property type="entry name" value="CADHERIN"/>
</dbReference>
<feature type="chain" id="PRO_5025687029" evidence="12">
    <location>
        <begin position="20"/>
        <end position="1280"/>
    </location>
</feature>
<dbReference type="GO" id="GO:0002009">
    <property type="term" value="P:morphogenesis of an epithelium"/>
    <property type="evidence" value="ECO:0007669"/>
    <property type="project" value="UniProtKB-ARBA"/>
</dbReference>
<dbReference type="GeneTree" id="ENSGT00940000159567"/>
<keyword evidence="12" id="KW-0732">Signal</keyword>
<dbReference type="GO" id="GO:0008013">
    <property type="term" value="F:beta-catenin binding"/>
    <property type="evidence" value="ECO:0007669"/>
    <property type="project" value="TreeGrafter"/>
</dbReference>
<feature type="compositionally biased region" description="Polar residues" evidence="11">
    <location>
        <begin position="1034"/>
        <end position="1048"/>
    </location>
</feature>
<name>A0A671WAP6_SPAAU</name>
<dbReference type="Pfam" id="PF00028">
    <property type="entry name" value="Cadherin"/>
    <property type="match status" value="4"/>
</dbReference>
<evidence type="ECO:0000256" key="6">
    <source>
        <dbReference type="ARBA" id="ARBA00022989"/>
    </source>
</evidence>
<feature type="compositionally biased region" description="Basic and acidic residues" evidence="11">
    <location>
        <begin position="1261"/>
        <end position="1280"/>
    </location>
</feature>
<reference evidence="14" key="1">
    <citation type="submission" date="2021-04" db="EMBL/GenBank/DDBJ databases">
        <authorList>
            <consortium name="Wellcome Sanger Institute Data Sharing"/>
        </authorList>
    </citation>
    <scope>NUCLEOTIDE SEQUENCE [LARGE SCALE GENOMIC DNA]</scope>
</reference>
<dbReference type="InterPro" id="IPR020894">
    <property type="entry name" value="Cadherin_CS"/>
</dbReference>
<keyword evidence="2 9" id="KW-0812">Transmembrane</keyword>
<dbReference type="Proteomes" id="UP000472265">
    <property type="component" value="Chromosome 11"/>
</dbReference>
<evidence type="ECO:0000256" key="4">
    <source>
        <dbReference type="ARBA" id="ARBA00022837"/>
    </source>
</evidence>
<feature type="signal peptide" evidence="12">
    <location>
        <begin position="1"/>
        <end position="19"/>
    </location>
</feature>
<dbReference type="InterPro" id="IPR002126">
    <property type="entry name" value="Cadherin-like_dom"/>
</dbReference>
<feature type="compositionally biased region" description="Low complexity" evidence="11">
    <location>
        <begin position="1016"/>
        <end position="1029"/>
    </location>
</feature>
<keyword evidence="7" id="KW-0472">Membrane</keyword>
<gene>
    <name evidence="14" type="primary">LOC115591501</name>
</gene>
<evidence type="ECO:0000313" key="14">
    <source>
        <dbReference type="Ensembl" id="ENSSAUP00010036010.1"/>
    </source>
</evidence>
<dbReference type="PROSITE" id="PS50268">
    <property type="entry name" value="CADHERIN_2"/>
    <property type="match status" value="5"/>
</dbReference>
<reference evidence="14" key="2">
    <citation type="submission" date="2025-08" db="UniProtKB">
        <authorList>
            <consortium name="Ensembl"/>
        </authorList>
    </citation>
    <scope>IDENTIFICATION</scope>
</reference>
<evidence type="ECO:0000256" key="10">
    <source>
        <dbReference type="RuleBase" id="RU004357"/>
    </source>
</evidence>
<keyword evidence="6" id="KW-1133">Transmembrane helix</keyword>
<dbReference type="GO" id="GO:0045296">
    <property type="term" value="F:cadherin binding"/>
    <property type="evidence" value="ECO:0007669"/>
    <property type="project" value="TreeGrafter"/>
</dbReference>
<comment type="function">
    <text evidence="10">Cadherins are calcium-dependent cell adhesion proteins.</text>
</comment>
<evidence type="ECO:0000256" key="12">
    <source>
        <dbReference type="SAM" id="SignalP"/>
    </source>
</evidence>
<dbReference type="FunFam" id="2.60.40.60:FF:000373">
    <property type="entry name" value="Ventral neural cadherin"/>
    <property type="match status" value="1"/>
</dbReference>
<evidence type="ECO:0000256" key="3">
    <source>
        <dbReference type="ARBA" id="ARBA00022737"/>
    </source>
</evidence>
<evidence type="ECO:0000256" key="1">
    <source>
        <dbReference type="ARBA" id="ARBA00004251"/>
    </source>
</evidence>
<accession>A0A671WAP6</accession>
<dbReference type="InParanoid" id="A0A671WAP6"/>
<dbReference type="GO" id="GO:0016477">
    <property type="term" value="P:cell migration"/>
    <property type="evidence" value="ECO:0007669"/>
    <property type="project" value="TreeGrafter"/>
</dbReference>
<feature type="region of interest" description="Disordered" evidence="11">
    <location>
        <begin position="1187"/>
        <end position="1219"/>
    </location>
</feature>
<keyword evidence="3" id="KW-0677">Repeat</keyword>
<dbReference type="OMA" id="CQSHTSF"/>
<dbReference type="AlphaFoldDB" id="A0A671WAP6"/>
<feature type="compositionally biased region" description="Basic and acidic residues" evidence="11">
    <location>
        <begin position="969"/>
        <end position="986"/>
    </location>
</feature>
<evidence type="ECO:0000256" key="5">
    <source>
        <dbReference type="ARBA" id="ARBA00022889"/>
    </source>
</evidence>
<dbReference type="InterPro" id="IPR039808">
    <property type="entry name" value="Cadherin"/>
</dbReference>
<dbReference type="OrthoDB" id="6079678at2759"/>
<dbReference type="GO" id="GO:0034332">
    <property type="term" value="P:adherens junction organization"/>
    <property type="evidence" value="ECO:0007669"/>
    <property type="project" value="TreeGrafter"/>
</dbReference>
<dbReference type="GeneID" id="115591501"/>
<dbReference type="GO" id="GO:0016339">
    <property type="term" value="P:calcium-dependent cell-cell adhesion via plasma membrane cell adhesion molecules"/>
    <property type="evidence" value="ECO:0007669"/>
    <property type="project" value="TreeGrafter"/>
</dbReference>
<dbReference type="PROSITE" id="PS00232">
    <property type="entry name" value="CADHERIN_1"/>
    <property type="match status" value="1"/>
</dbReference>
<feature type="domain" description="Cadherin" evidence="13">
    <location>
        <begin position="530"/>
        <end position="635"/>
    </location>
</feature>
<keyword evidence="4 8" id="KW-0106">Calcium</keyword>
<dbReference type="Gene3D" id="4.10.900.10">
    <property type="entry name" value="TCF3-CBD (Catenin binding domain)"/>
    <property type="match status" value="1"/>
</dbReference>
<keyword evidence="5 9" id="KW-0130">Cell adhesion</keyword>
<dbReference type="GO" id="GO:0016342">
    <property type="term" value="C:catenin complex"/>
    <property type="evidence" value="ECO:0007669"/>
    <property type="project" value="TreeGrafter"/>
</dbReference>
<dbReference type="RefSeq" id="XP_030289420.1">
    <property type="nucleotide sequence ID" value="XM_030433560.1"/>
</dbReference>
<dbReference type="CTD" id="567936"/>
<dbReference type="PANTHER" id="PTHR24027:SF272">
    <property type="entry name" value="CADHERIN-24"/>
    <property type="match status" value="1"/>
</dbReference>
<dbReference type="PANTHER" id="PTHR24027">
    <property type="entry name" value="CADHERIN-23"/>
    <property type="match status" value="1"/>
</dbReference>
<dbReference type="Ensembl" id="ENSSAUT00010037927.1">
    <property type="protein sequence ID" value="ENSSAUP00010036010.1"/>
    <property type="gene ID" value="ENSSAUG00010015238.1"/>
</dbReference>
<dbReference type="GO" id="GO:0007156">
    <property type="term" value="P:homophilic cell adhesion via plasma membrane adhesion molecules"/>
    <property type="evidence" value="ECO:0007669"/>
    <property type="project" value="InterPro"/>
</dbReference>
<feature type="region of interest" description="Disordered" evidence="11">
    <location>
        <begin position="969"/>
        <end position="1051"/>
    </location>
</feature>
<keyword evidence="15" id="KW-1185">Reference proteome</keyword>
<evidence type="ECO:0000256" key="2">
    <source>
        <dbReference type="ARBA" id="ARBA00022692"/>
    </source>
</evidence>
<dbReference type="GO" id="GO:0007043">
    <property type="term" value="P:cell-cell junction assembly"/>
    <property type="evidence" value="ECO:0007669"/>
    <property type="project" value="TreeGrafter"/>
</dbReference>
<dbReference type="CDD" id="cd11304">
    <property type="entry name" value="Cadherin_repeat"/>
    <property type="match status" value="5"/>
</dbReference>
<dbReference type="InterPro" id="IPR000233">
    <property type="entry name" value="Cadherin_Y-type_LIR"/>
</dbReference>
<dbReference type="InterPro" id="IPR015919">
    <property type="entry name" value="Cadherin-like_sf"/>
</dbReference>
<protein>
    <submittedName>
        <fullName evidence="14">Cadherin-24-like</fullName>
    </submittedName>
</protein>
<reference evidence="14" key="3">
    <citation type="submission" date="2025-09" db="UniProtKB">
        <authorList>
            <consortium name="Ensembl"/>
        </authorList>
    </citation>
    <scope>IDENTIFICATION</scope>
</reference>
<evidence type="ECO:0000256" key="8">
    <source>
        <dbReference type="PROSITE-ProRule" id="PRU00043"/>
    </source>
</evidence>
<evidence type="ECO:0000313" key="15">
    <source>
        <dbReference type="Proteomes" id="UP000472265"/>
    </source>
</evidence>
<feature type="region of interest" description="Disordered" evidence="11">
    <location>
        <begin position="1233"/>
        <end position="1280"/>
    </location>
</feature>
<dbReference type="GO" id="GO:0000902">
    <property type="term" value="P:cell morphogenesis"/>
    <property type="evidence" value="ECO:0007669"/>
    <property type="project" value="TreeGrafter"/>
</dbReference>
<dbReference type="FunFam" id="2.60.40.60:FF:000200">
    <property type="entry name" value="Cadherin 24, type 2b"/>
    <property type="match status" value="1"/>
</dbReference>
<feature type="domain" description="Cadherin" evidence="13">
    <location>
        <begin position="308"/>
        <end position="416"/>
    </location>
</feature>
<evidence type="ECO:0000256" key="11">
    <source>
        <dbReference type="SAM" id="MobiDB-lite"/>
    </source>
</evidence>
<sequence>MAAQVVLLFLLFCKGERSGISVAVGLLEEERDLQATSSKRQVSLYPESVENFFVSFKESESPLQNAKDDVRALPNVAFSLNDRKTNDFDLKEEILRQTDILSYPISTAKPLIPKHSPELSLNHAKRSNLTNGEVEGVINAHSLELSSEEEYTLQPELHLETGVADVLPERTWGQSKWVTESEDIRPGPYLLGTEPRARRRRSWLWNQFFVIEEYRGPEPVLIGRLHTDMDKGDGRTKYLLEGEGVGSVFVIDSNTGNIHVTKSLDREEKDQYRLIATATDRQTGRALEPSSEFIIRVQDINDNPPIFPDEPYVAMVPEMAHIGTSIIQVTARDADDPTYGNSARLVYAITHGQDYFSVDPQTGVLRTAVPDMDRETRDEYLVVLQAKDMGGHLGGLSGTTTITVRLTDVNDNPPHFRRSAWSFSISELAAPGVEVGRLTATDPDLGENALLEFTILDIEEAEIFNLTGRDHEAVIVLNKLLDYETCNSYTFSVEVSNPFVDTRYIRKGPFKDQTTVRVMVLNADEPPQFSQARYHLDVSENCPPVCSVGRVHAVDPDTGQSTNIRYSIDPQSDPEALFRIASDTGFISTVMELDREEEQWHNITVIATQRDNPNLVSRVVVAIETLDQNDNAPELDRQYTTSVCDSSAPGQVVQVLRAIDKDQGGQDTPVHFSIPPESSSALNLSVRETGGVTASLVLQSALEPLPGFSSSLLTLYVPVVLRDGASGLTNTGTVTVTICPCLRGAMQTEDRGKQRDRRWERHMVCLPVPSASTSLIFSLVTLLAMLACVTTLLVVCALSLSLRHQKRDSHSPFEEDDVRENIISYDDEGGGEADTAAFDITALQSMHRIQHMHNNRNIWYTQPNPPRARTYSWSRNPRPGLDPQQRPGSAPLYGRLCYGIHTLPVLRDYPAGPLEAGLQLTQLTHGLTGGHIGNSLVIQNQSTFEPMLRSPEMSSGCYEAEHMLAKSKITERDEGSEANAAEKEANQDQAKMNLTETESTPASNTANLTNCDPTESSCQSHSSSSSNQQEGRPGSSQTQISTGATSCTLDDIDTDSSIRSVSEQNYSNGAQISSVNPPVYLTGDTYSIVGSLNSRGTCMNGTSGSGLYPTGVQLLNMCRLQGKDLTPQPLSLPGGLFGNNSGWLSGAEPASAEAANPQPLRMEDLLNIRLDQVTFDLSQPPYDSLQTYEFEGRDSRAESLSSLESDGEKDDGRVVGGMEELNQKFQRLVEIIREREKEMEGGGGGGGETRVTEGGETAEAPLDKTRKQEGSEKEQQKWDF</sequence>
<dbReference type="GO" id="GO:0005912">
    <property type="term" value="C:adherens junction"/>
    <property type="evidence" value="ECO:0007669"/>
    <property type="project" value="TreeGrafter"/>
</dbReference>
<dbReference type="SUPFAM" id="SSF49313">
    <property type="entry name" value="Cadherin-like"/>
    <property type="match status" value="5"/>
</dbReference>
<dbReference type="InterPro" id="IPR027397">
    <property type="entry name" value="Catenin-bd_sf"/>
</dbReference>
<proteinExistence type="predicted"/>
<dbReference type="GO" id="GO:0044331">
    <property type="term" value="P:cell-cell adhesion mediated by cadherin"/>
    <property type="evidence" value="ECO:0007669"/>
    <property type="project" value="TreeGrafter"/>
</dbReference>
<evidence type="ECO:0000256" key="9">
    <source>
        <dbReference type="RuleBase" id="RU003318"/>
    </source>
</evidence>
<feature type="domain" description="Cadherin" evidence="13">
    <location>
        <begin position="417"/>
        <end position="529"/>
    </location>
</feature>
<evidence type="ECO:0000259" key="13">
    <source>
        <dbReference type="PROSITE" id="PS50268"/>
    </source>
</evidence>
<dbReference type="Pfam" id="PF01049">
    <property type="entry name" value="CADH_Y-type_LIR"/>
    <property type="match status" value="1"/>
</dbReference>
<dbReference type="FunFam" id="2.60.40.60:FF:000009">
    <property type="entry name" value="Cadherin 24"/>
    <property type="match status" value="1"/>
</dbReference>
<dbReference type="RefSeq" id="XP_030289421.1">
    <property type="nucleotide sequence ID" value="XM_030433561.1"/>
</dbReference>
<comment type="subcellular location">
    <subcellularLocation>
        <location evidence="1 9">Cell membrane</location>
        <topology evidence="1 9">Single-pass type I membrane protein</topology>
    </subcellularLocation>
</comment>
<feature type="compositionally biased region" description="Polar residues" evidence="11">
    <location>
        <begin position="987"/>
        <end position="1015"/>
    </location>
</feature>
<dbReference type="FunFam" id="4.10.900.10:FF:000015">
    <property type="entry name" value="Cadherin 24, type 2b"/>
    <property type="match status" value="1"/>
</dbReference>
<organism evidence="14 15">
    <name type="scientific">Sparus aurata</name>
    <name type="common">Gilthead sea bream</name>
    <dbReference type="NCBI Taxonomy" id="8175"/>
    <lineage>
        <taxon>Eukaryota</taxon>
        <taxon>Metazoa</taxon>
        <taxon>Chordata</taxon>
        <taxon>Craniata</taxon>
        <taxon>Vertebrata</taxon>
        <taxon>Euteleostomi</taxon>
        <taxon>Actinopterygii</taxon>
        <taxon>Neopterygii</taxon>
        <taxon>Teleostei</taxon>
        <taxon>Neoteleostei</taxon>
        <taxon>Acanthomorphata</taxon>
        <taxon>Eupercaria</taxon>
        <taxon>Spariformes</taxon>
        <taxon>Sparidae</taxon>
        <taxon>Sparus</taxon>
    </lineage>
</organism>
<dbReference type="GO" id="GO:0005509">
    <property type="term" value="F:calcium ion binding"/>
    <property type="evidence" value="ECO:0007669"/>
    <property type="project" value="UniProtKB-UniRule"/>
</dbReference>
<dbReference type="FunFam" id="2.60.40.60:FF:000008">
    <property type="entry name" value="Cadherin 24"/>
    <property type="match status" value="1"/>
</dbReference>
<dbReference type="Gene3D" id="2.60.40.60">
    <property type="entry name" value="Cadherins"/>
    <property type="match status" value="5"/>
</dbReference>
<dbReference type="SMART" id="SM00112">
    <property type="entry name" value="CA"/>
    <property type="match status" value="5"/>
</dbReference>
<evidence type="ECO:0000256" key="7">
    <source>
        <dbReference type="ARBA" id="ARBA00023136"/>
    </source>
</evidence>
<feature type="domain" description="Cadherin" evidence="13">
    <location>
        <begin position="227"/>
        <end position="307"/>
    </location>
</feature>
<feature type="domain" description="Cadherin" evidence="13">
    <location>
        <begin position="635"/>
        <end position="739"/>
    </location>
</feature>
<dbReference type="FunFam" id="2.60.40.60:FF:000017">
    <property type="entry name" value="Cadherin 24"/>
    <property type="match status" value="1"/>
</dbReference>